<keyword evidence="4" id="KW-0472">Membrane</keyword>
<evidence type="ECO:0000256" key="4">
    <source>
        <dbReference type="SAM" id="Phobius"/>
    </source>
</evidence>
<dbReference type="InterPro" id="IPR036938">
    <property type="entry name" value="PAP2/HPO_sf"/>
</dbReference>
<evidence type="ECO:0000256" key="3">
    <source>
        <dbReference type="ARBA" id="ARBA00047594"/>
    </source>
</evidence>
<organism evidence="6 7">
    <name type="scientific">Vibrio tapetis subsp. tapetis</name>
    <dbReference type="NCBI Taxonomy" id="1671868"/>
    <lineage>
        <taxon>Bacteria</taxon>
        <taxon>Pseudomonadati</taxon>
        <taxon>Pseudomonadota</taxon>
        <taxon>Gammaproteobacteria</taxon>
        <taxon>Vibrionales</taxon>
        <taxon>Vibrionaceae</taxon>
        <taxon>Vibrio</taxon>
    </lineage>
</organism>
<evidence type="ECO:0000256" key="2">
    <source>
        <dbReference type="ARBA" id="ARBA00032707"/>
    </source>
</evidence>
<dbReference type="Gene3D" id="1.20.144.10">
    <property type="entry name" value="Phosphatidic acid phosphatase type 2/haloperoxidase"/>
    <property type="match status" value="1"/>
</dbReference>
<evidence type="ECO:0000313" key="6">
    <source>
        <dbReference type="EMBL" id="SON52290.1"/>
    </source>
</evidence>
<feature type="transmembrane region" description="Helical" evidence="4">
    <location>
        <begin position="174"/>
        <end position="192"/>
    </location>
</feature>
<dbReference type="SUPFAM" id="SSF48317">
    <property type="entry name" value="Acid phosphatase/Vanadium-dependent haloperoxidase"/>
    <property type="match status" value="1"/>
</dbReference>
<dbReference type="InterPro" id="IPR000326">
    <property type="entry name" value="PAP2/HPO"/>
</dbReference>
<evidence type="ECO:0000256" key="1">
    <source>
        <dbReference type="ARBA" id="ARBA00012374"/>
    </source>
</evidence>
<dbReference type="KEGG" id="vta:B0679"/>
<dbReference type="GO" id="GO:0005886">
    <property type="term" value="C:plasma membrane"/>
    <property type="evidence" value="ECO:0007669"/>
    <property type="project" value="TreeGrafter"/>
</dbReference>
<feature type="transmembrane region" description="Helical" evidence="4">
    <location>
        <begin position="199"/>
        <end position="219"/>
    </location>
</feature>
<feature type="transmembrane region" description="Helical" evidence="4">
    <location>
        <begin position="21"/>
        <end position="40"/>
    </location>
</feature>
<keyword evidence="7" id="KW-1185">Reference proteome</keyword>
<dbReference type="EMBL" id="LT960612">
    <property type="protein sequence ID" value="SON52290.1"/>
    <property type="molecule type" value="Genomic_DNA"/>
</dbReference>
<sequence>MPAFKKAIRSIVNWSLSPKRFEFMAIGVLTTLIGLMILVIPTPDLTSALSNTLGFILDDLTMSAGQEGFLYTTVLLCLLPLIFRLPLPRLFEVYAKFGMLLVLSFVLKTGMKHITEVPRPYTLQLSQSELVDSPETFYAQDAIQRELIIESAQDIFSPWRLKHWEGETNYSMPSGHTIFVAICVMFWGGFLLAQQQKTLMALLVFWGVGVGFSRLWLGMHWPLDVMVSLVCAASLNLLVPNVTAPNWISRITFKKSRA</sequence>
<keyword evidence="4" id="KW-0812">Transmembrane</keyword>
<dbReference type="EC" id="3.6.1.27" evidence="1"/>
<dbReference type="PANTHER" id="PTHR14969:SF54">
    <property type="entry name" value="PHOSPHATIDYLGLYCEROPHOSPHATASE B"/>
    <property type="match status" value="1"/>
</dbReference>
<dbReference type="GO" id="GO:0050380">
    <property type="term" value="F:undecaprenyl-diphosphatase activity"/>
    <property type="evidence" value="ECO:0007669"/>
    <property type="project" value="UniProtKB-EC"/>
</dbReference>
<evidence type="ECO:0000259" key="5">
    <source>
        <dbReference type="SMART" id="SM00014"/>
    </source>
</evidence>
<comment type="catalytic activity">
    <reaction evidence="3">
        <text>di-trans,octa-cis-undecaprenyl diphosphate + H2O = di-trans,octa-cis-undecaprenyl phosphate + phosphate + H(+)</text>
        <dbReference type="Rhea" id="RHEA:28094"/>
        <dbReference type="ChEBI" id="CHEBI:15377"/>
        <dbReference type="ChEBI" id="CHEBI:15378"/>
        <dbReference type="ChEBI" id="CHEBI:43474"/>
        <dbReference type="ChEBI" id="CHEBI:58405"/>
        <dbReference type="ChEBI" id="CHEBI:60392"/>
        <dbReference type="EC" id="3.6.1.27"/>
    </reaction>
</comment>
<dbReference type="Proteomes" id="UP000235828">
    <property type="component" value="Chromosome B"/>
</dbReference>
<keyword evidence="4" id="KW-1133">Transmembrane helix</keyword>
<gene>
    <name evidence="6" type="ORF">VTAP4600_B0679</name>
</gene>
<feature type="transmembrane region" description="Helical" evidence="4">
    <location>
        <begin position="93"/>
        <end position="111"/>
    </location>
</feature>
<dbReference type="SMART" id="SM00014">
    <property type="entry name" value="acidPPc"/>
    <property type="match status" value="1"/>
</dbReference>
<dbReference type="PANTHER" id="PTHR14969">
    <property type="entry name" value="SPHINGOSINE-1-PHOSPHATE PHOSPHOHYDROLASE"/>
    <property type="match status" value="1"/>
</dbReference>
<feature type="transmembrane region" description="Helical" evidence="4">
    <location>
        <begin position="68"/>
        <end position="86"/>
    </location>
</feature>
<feature type="transmembrane region" description="Helical" evidence="4">
    <location>
        <begin position="225"/>
        <end position="248"/>
    </location>
</feature>
<dbReference type="CDD" id="cd01610">
    <property type="entry name" value="PAP2_like"/>
    <property type="match status" value="1"/>
</dbReference>
<dbReference type="AlphaFoldDB" id="A0A2N8ZK50"/>
<reference evidence="6 7" key="1">
    <citation type="submission" date="2017-10" db="EMBL/GenBank/DDBJ databases">
        <authorList>
            <person name="Banno H."/>
            <person name="Chua N.-H."/>
        </authorList>
    </citation>
    <scope>NUCLEOTIDE SEQUENCE [LARGE SCALE GENOMIC DNA]</scope>
    <source>
        <strain evidence="6">Vibrio tapetis CECT4600</strain>
    </source>
</reference>
<feature type="domain" description="Phosphatidic acid phosphatase type 2/haloperoxidase" evidence="5">
    <location>
        <begin position="92"/>
        <end position="240"/>
    </location>
</feature>
<dbReference type="Pfam" id="PF01569">
    <property type="entry name" value="PAP2"/>
    <property type="match status" value="1"/>
</dbReference>
<evidence type="ECO:0000313" key="7">
    <source>
        <dbReference type="Proteomes" id="UP000235828"/>
    </source>
</evidence>
<name>A0A2N8ZK50_9VIBR</name>
<accession>A0A2N8ZK50</accession>
<proteinExistence type="predicted"/>
<protein>
    <recommendedName>
        <fullName evidence="1">undecaprenyl-diphosphate phosphatase</fullName>
        <ecNumber evidence="1">3.6.1.27</ecNumber>
    </recommendedName>
    <alternativeName>
        <fullName evidence="2">Undecaprenyl pyrophosphate phosphatase</fullName>
    </alternativeName>
</protein>